<feature type="domain" description="Kinesin motor" evidence="9">
    <location>
        <begin position="13"/>
        <end position="470"/>
    </location>
</feature>
<dbReference type="EMBL" id="JASBNA010000003">
    <property type="protein sequence ID" value="KAK7693968.1"/>
    <property type="molecule type" value="Genomic_DNA"/>
</dbReference>
<dbReference type="GO" id="GO:0003777">
    <property type="term" value="F:microtubule motor activity"/>
    <property type="evidence" value="ECO:0007669"/>
    <property type="project" value="InterPro"/>
</dbReference>
<keyword evidence="2" id="KW-0963">Cytoplasm</keyword>
<sequence>MAPSPSSSGGTTSVQVALRIRPTTTQDTNSIPARFQRTVVNALSSTSVSIDAITSTPTSAGSSTATAAPGPSGAASKKQTFTFDQVHPPATTQHAMFTSTAKPLISRFVEGFNCTILAYGQTSSGKTFTMTGIDLEADPSDPSNGMGIIPRSVSTIFARCRELKEERGGNWNFSIKGSYIEIYNEDLIDLLSPDEGGGGRRDVQIREDKQGHIIWEGLREIGVRNSNEVMNLIRKGAAIRRTNETDMNAQSSRSHAIFSLTLIQKKFTGSGPPPRSSSPLPPGGGRSPSRLARPGSVYGAGGPGGRVSSPTFGRPPTPSFHSAIARGGARPASSLGLLTPEGGRSSNLAKDDDEPGDWVTVVSKFHFVDLAGSERLKRTAAAGERIKEGISINSGLLALGNVISALGDPARAKSHTATYIPYRDSKLTRLLQDSLGGNAHTLMIACVSPAEWNAAETANTLKYANRARNIKNRAVISEKEEGWDDIEWLQGMVTRLRKEVKQIKETGGVNINATTGAISDPLEGAGKKVLAQMADLQNNYEDLREKFVERTEELTRLRRDLAEKERSSKGGHIGGTAKYEEIVGPVIEEYEKTISAMEAELSLNRAALRHTNEMFEEKEVEYSQLAERHSTTEMYVEELRSRVAKLAEREASTEAYIHDLEEKVKHYDESTVSSSGSITDLKREIAKYKDTEGHSSHYIAELESRLTRSDESVLVLRETVEKLEQECQRRREEAESLQAQLETITKDGQSWRDDLEERERKVLALEQKMAEWEATKKEANQDRERLGELAGEVAKARKDLEASSVASSSHPPSETASINEADRSVETQLLALQQTHTATLADLSSVTAKYRDSLREIADLAAQLQEARVNGPAQLTELSESPERPSETPSPRRRLARGASRDGLDTQYAGTGRRVMYRHAVSTESLQARSLSQSVSLSQELSSARSRKISTSSHGTSSSVSLSPTQSISRSHSRVNLSLSSIGVNPNERSVVSLEQEIMRLQEVLRERETEIIGLEGSLRDSEARGRTGTRSPSESTPTTPVNGVEPSVHVNGNGDVTPNGDTLSGDALAHLSPKTRSQFQALRRSLDLSYTQHTPIPDHDESLDRLNELMRSMAQKESSHQEIVDTINTELTQVRRQYEELQVLSRDQTLNMATEIEALQKKRQDDLAELEQIKQREAELVETLAKVEADHTAAIEDLKTQHEEALRAKEAEVDALVAHLKEEHSGEIRTLHDKVSDSSSSLDKSRDEHQSALSEVQSKSEAQISQLKEEHEVEVRTLQEQISEASAVLEKAHQEHKDAFGDLQAKHEDELKRRTEEVNELLERTRQEHEELLSKTKAEHDHLLKQREEQTAATLQRTEEEYYEALTKLRSDHATVLEKQAAEHATALQRLRDDHANQIRVAEIAREGSLSESQSARDVALKELRKPMLRL</sequence>
<feature type="compositionally biased region" description="Low complexity" evidence="8">
    <location>
        <begin position="802"/>
        <end position="813"/>
    </location>
</feature>
<dbReference type="GO" id="GO:0005737">
    <property type="term" value="C:cytoplasm"/>
    <property type="evidence" value="ECO:0007669"/>
    <property type="project" value="UniProtKB-SubCell"/>
</dbReference>
<dbReference type="GO" id="GO:0005524">
    <property type="term" value="F:ATP binding"/>
    <property type="evidence" value="ECO:0007669"/>
    <property type="project" value="UniProtKB-UniRule"/>
</dbReference>
<dbReference type="SMART" id="SM00129">
    <property type="entry name" value="KISc"/>
    <property type="match status" value="1"/>
</dbReference>
<evidence type="ECO:0000256" key="4">
    <source>
        <dbReference type="ARBA" id="ARBA00022840"/>
    </source>
</evidence>
<dbReference type="PROSITE" id="PS00411">
    <property type="entry name" value="KINESIN_MOTOR_1"/>
    <property type="match status" value="1"/>
</dbReference>
<keyword evidence="5 7" id="KW-0175">Coiled coil</keyword>
<evidence type="ECO:0000256" key="6">
    <source>
        <dbReference type="PROSITE-ProRule" id="PRU00283"/>
    </source>
</evidence>
<dbReference type="InterPro" id="IPR036961">
    <property type="entry name" value="Kinesin_motor_dom_sf"/>
</dbReference>
<reference evidence="10 11" key="1">
    <citation type="submission" date="2022-09" db="EMBL/GenBank/DDBJ databases">
        <authorList>
            <person name="Palmer J.M."/>
        </authorList>
    </citation>
    <scope>NUCLEOTIDE SEQUENCE [LARGE SCALE GENOMIC DNA]</scope>
    <source>
        <strain evidence="10 11">DSM 7382</strain>
    </source>
</reference>
<comment type="subcellular location">
    <subcellularLocation>
        <location evidence="1">Cytoplasm</location>
    </subcellularLocation>
</comment>
<feature type="region of interest" description="Disordered" evidence="8">
    <location>
        <begin position="266"/>
        <end position="355"/>
    </location>
</feature>
<evidence type="ECO:0000256" key="3">
    <source>
        <dbReference type="ARBA" id="ARBA00022741"/>
    </source>
</evidence>
<gene>
    <name evidence="10" type="ORF">QCA50_003543</name>
</gene>
<keyword evidence="3 6" id="KW-0547">Nucleotide-binding</keyword>
<organism evidence="10 11">
    <name type="scientific">Cerrena zonata</name>
    <dbReference type="NCBI Taxonomy" id="2478898"/>
    <lineage>
        <taxon>Eukaryota</taxon>
        <taxon>Fungi</taxon>
        <taxon>Dikarya</taxon>
        <taxon>Basidiomycota</taxon>
        <taxon>Agaricomycotina</taxon>
        <taxon>Agaricomycetes</taxon>
        <taxon>Polyporales</taxon>
        <taxon>Cerrenaceae</taxon>
        <taxon>Cerrena</taxon>
    </lineage>
</organism>
<feature type="region of interest" description="Disordered" evidence="8">
    <location>
        <begin position="1228"/>
        <end position="1273"/>
    </location>
</feature>
<dbReference type="Gene3D" id="3.40.850.10">
    <property type="entry name" value="Kinesin motor domain"/>
    <property type="match status" value="1"/>
</dbReference>
<proteinExistence type="inferred from homology"/>
<keyword evidence="6" id="KW-0505">Motor protein</keyword>
<feature type="binding site" evidence="6">
    <location>
        <begin position="120"/>
        <end position="127"/>
    </location>
    <ligand>
        <name>ATP</name>
        <dbReference type="ChEBI" id="CHEBI:30616"/>
    </ligand>
</feature>
<evidence type="ECO:0000256" key="1">
    <source>
        <dbReference type="ARBA" id="ARBA00004496"/>
    </source>
</evidence>
<feature type="region of interest" description="Disordered" evidence="8">
    <location>
        <begin position="54"/>
        <end position="77"/>
    </location>
</feature>
<comment type="similarity">
    <text evidence="6">Belongs to the TRAFAC class myosin-kinesin ATPase superfamily. Kinesin family.</text>
</comment>
<feature type="compositionally biased region" description="Low complexity" evidence="8">
    <location>
        <begin position="1027"/>
        <end position="1041"/>
    </location>
</feature>
<evidence type="ECO:0000313" key="10">
    <source>
        <dbReference type="EMBL" id="KAK7693968.1"/>
    </source>
</evidence>
<dbReference type="InterPro" id="IPR019821">
    <property type="entry name" value="Kinesin_motor_CS"/>
</dbReference>
<dbReference type="PANTHER" id="PTHR47969:SF15">
    <property type="entry name" value="CHROMOSOME-ASSOCIATED KINESIN KIF4A-RELATED"/>
    <property type="match status" value="1"/>
</dbReference>
<dbReference type="PRINTS" id="PR00380">
    <property type="entry name" value="KINESINHEAVY"/>
</dbReference>
<accession>A0AAW0GKT6</accession>
<protein>
    <recommendedName>
        <fullName evidence="9">Kinesin motor domain-containing protein</fullName>
    </recommendedName>
</protein>
<dbReference type="PROSITE" id="PS50067">
    <property type="entry name" value="KINESIN_MOTOR_2"/>
    <property type="match status" value="1"/>
</dbReference>
<feature type="region of interest" description="Disordered" evidence="8">
    <location>
        <begin position="795"/>
        <end position="819"/>
    </location>
</feature>
<evidence type="ECO:0000256" key="5">
    <source>
        <dbReference type="ARBA" id="ARBA00023054"/>
    </source>
</evidence>
<keyword evidence="11" id="KW-1185">Reference proteome</keyword>
<dbReference type="GO" id="GO:0007052">
    <property type="term" value="P:mitotic spindle organization"/>
    <property type="evidence" value="ECO:0007669"/>
    <property type="project" value="TreeGrafter"/>
</dbReference>
<dbReference type="PANTHER" id="PTHR47969">
    <property type="entry name" value="CHROMOSOME-ASSOCIATED KINESIN KIF4A-RELATED"/>
    <property type="match status" value="1"/>
</dbReference>
<dbReference type="InterPro" id="IPR027417">
    <property type="entry name" value="P-loop_NTPase"/>
</dbReference>
<dbReference type="GO" id="GO:0005875">
    <property type="term" value="C:microtubule associated complex"/>
    <property type="evidence" value="ECO:0007669"/>
    <property type="project" value="TreeGrafter"/>
</dbReference>
<dbReference type="GO" id="GO:0007018">
    <property type="term" value="P:microtubule-based movement"/>
    <property type="evidence" value="ECO:0007669"/>
    <property type="project" value="InterPro"/>
</dbReference>
<feature type="compositionally biased region" description="Basic and acidic residues" evidence="8">
    <location>
        <begin position="1228"/>
        <end position="1237"/>
    </location>
</feature>
<evidence type="ECO:0000256" key="7">
    <source>
        <dbReference type="SAM" id="Coils"/>
    </source>
</evidence>
<feature type="compositionally biased region" description="Low complexity" evidence="8">
    <location>
        <begin position="287"/>
        <end position="297"/>
    </location>
</feature>
<feature type="region of interest" description="Disordered" evidence="8">
    <location>
        <begin position="944"/>
        <end position="970"/>
    </location>
</feature>
<feature type="compositionally biased region" description="Pro residues" evidence="8">
    <location>
        <begin position="271"/>
        <end position="282"/>
    </location>
</feature>
<keyword evidence="4 6" id="KW-0067">ATP-binding</keyword>
<evidence type="ECO:0000256" key="2">
    <source>
        <dbReference type="ARBA" id="ARBA00022490"/>
    </source>
</evidence>
<feature type="compositionally biased region" description="Polar residues" evidence="8">
    <location>
        <begin position="1252"/>
        <end position="1267"/>
    </location>
</feature>
<name>A0AAW0GKT6_9APHY</name>
<comment type="caution">
    <text evidence="10">The sequence shown here is derived from an EMBL/GenBank/DDBJ whole genome shotgun (WGS) entry which is preliminary data.</text>
</comment>
<feature type="coiled-coil region" evidence="7">
    <location>
        <begin position="526"/>
        <end position="560"/>
    </location>
</feature>
<feature type="coiled-coil region" evidence="7">
    <location>
        <begin position="706"/>
        <end position="789"/>
    </location>
</feature>
<evidence type="ECO:0000313" key="11">
    <source>
        <dbReference type="Proteomes" id="UP001385951"/>
    </source>
</evidence>
<evidence type="ECO:0000259" key="9">
    <source>
        <dbReference type="PROSITE" id="PS50067"/>
    </source>
</evidence>
<feature type="compositionally biased region" description="Low complexity" evidence="8">
    <location>
        <begin position="54"/>
        <end position="76"/>
    </location>
</feature>
<feature type="coiled-coil region" evidence="7">
    <location>
        <begin position="1125"/>
        <end position="1216"/>
    </location>
</feature>
<feature type="compositionally biased region" description="Low complexity" evidence="8">
    <location>
        <begin position="944"/>
        <end position="969"/>
    </location>
</feature>
<dbReference type="InterPro" id="IPR001752">
    <property type="entry name" value="Kinesin_motor_dom"/>
</dbReference>
<dbReference type="InterPro" id="IPR027640">
    <property type="entry name" value="Kinesin-like_fam"/>
</dbReference>
<feature type="region of interest" description="Disordered" evidence="8">
    <location>
        <begin position="873"/>
        <end position="911"/>
    </location>
</feature>
<dbReference type="GO" id="GO:0051231">
    <property type="term" value="P:spindle elongation"/>
    <property type="evidence" value="ECO:0007669"/>
    <property type="project" value="TreeGrafter"/>
</dbReference>
<feature type="region of interest" description="Disordered" evidence="8">
    <location>
        <begin position="1016"/>
        <end position="1069"/>
    </location>
</feature>
<dbReference type="SUPFAM" id="SSF52540">
    <property type="entry name" value="P-loop containing nucleoside triphosphate hydrolases"/>
    <property type="match status" value="1"/>
</dbReference>
<dbReference type="Proteomes" id="UP001385951">
    <property type="component" value="Unassembled WGS sequence"/>
</dbReference>
<evidence type="ECO:0000256" key="8">
    <source>
        <dbReference type="SAM" id="MobiDB-lite"/>
    </source>
</evidence>
<dbReference type="Pfam" id="PF00225">
    <property type="entry name" value="Kinesin"/>
    <property type="match status" value="2"/>
</dbReference>
<dbReference type="GO" id="GO:0008017">
    <property type="term" value="F:microtubule binding"/>
    <property type="evidence" value="ECO:0007669"/>
    <property type="project" value="InterPro"/>
</dbReference>